<accession>A0A4R8PQE9</accession>
<proteinExistence type="inferred from homology"/>
<evidence type="ECO:0000313" key="7">
    <source>
        <dbReference type="EMBL" id="TDZ27882.1"/>
    </source>
</evidence>
<evidence type="ECO:0000313" key="8">
    <source>
        <dbReference type="Proteomes" id="UP000295083"/>
    </source>
</evidence>
<comment type="caution">
    <text evidence="7">The sequence shown here is derived from an EMBL/GenBank/DDBJ whole genome shotgun (WGS) entry which is preliminary data.</text>
</comment>
<comment type="function">
    <text evidence="3">Regulates mitochondrial small subunit maturation by controlling 15S rRNA 5'-end processing. Localizes to the 5' precursor of the 15S rRNA in a position that is subsequently occupied by mS47 in the mature yeast mtSSU. Uses structure and sequence-specific RNA recognition, binding to a single-stranded region of the precursor and specifically recognizing bases -6 to -1. The exchange of Ccm1 for mS47 is coupled to the irreversible removal of precursor rRNA that is accompanied by conformational changes of the mitoribosomal proteins uS5m and mS26. These conformational changes signal completion of 5'-end rRNA processing through protection of the mature 5'-end of the 15S rRNA and stabilization of mS47. The removal of the 5' precursor together with the dissociation of Ccm1 may be catalyzed by the 5'-3' exoribonuclease Pet127. Involved in the specific removal of group I introns in mitochondrial encoded transcripts.</text>
</comment>
<comment type="subunit">
    <text evidence="4">Binds to mitochondrial small subunit 15S rRNA.</text>
</comment>
<organism evidence="7 8">
    <name type="scientific">Colletotrichum spinosum</name>
    <dbReference type="NCBI Taxonomy" id="1347390"/>
    <lineage>
        <taxon>Eukaryota</taxon>
        <taxon>Fungi</taxon>
        <taxon>Dikarya</taxon>
        <taxon>Ascomycota</taxon>
        <taxon>Pezizomycotina</taxon>
        <taxon>Sordariomycetes</taxon>
        <taxon>Hypocreomycetidae</taxon>
        <taxon>Glomerellales</taxon>
        <taxon>Glomerellaceae</taxon>
        <taxon>Colletotrichum</taxon>
        <taxon>Colletotrichum orbiculare species complex</taxon>
    </lineage>
</organism>
<dbReference type="InterPro" id="IPR057027">
    <property type="entry name" value="TPR_mt"/>
</dbReference>
<feature type="repeat" description="PPR" evidence="5">
    <location>
        <begin position="90"/>
        <end position="124"/>
    </location>
</feature>
<feature type="domain" description="Pentatricopeptide repeat-containing protein-mitochondrial" evidence="6">
    <location>
        <begin position="16"/>
        <end position="117"/>
    </location>
</feature>
<dbReference type="Gene3D" id="1.25.40.10">
    <property type="entry name" value="Tetratricopeptide repeat domain"/>
    <property type="match status" value="1"/>
</dbReference>
<dbReference type="Pfam" id="PF23276">
    <property type="entry name" value="TPR_24"/>
    <property type="match status" value="1"/>
</dbReference>
<dbReference type="NCBIfam" id="TIGR00756">
    <property type="entry name" value="PPR"/>
    <property type="match status" value="2"/>
</dbReference>
<evidence type="ECO:0000256" key="3">
    <source>
        <dbReference type="ARBA" id="ARBA00044493"/>
    </source>
</evidence>
<evidence type="ECO:0000259" key="6">
    <source>
        <dbReference type="Pfam" id="PF23276"/>
    </source>
</evidence>
<dbReference type="PANTHER" id="PTHR47447">
    <property type="entry name" value="OS03G0856100 PROTEIN"/>
    <property type="match status" value="1"/>
</dbReference>
<reference evidence="7 8" key="1">
    <citation type="submission" date="2018-11" db="EMBL/GenBank/DDBJ databases">
        <title>Genome sequence and assembly of Colletotrichum spinosum.</title>
        <authorList>
            <person name="Gan P."/>
            <person name="Shirasu K."/>
        </authorList>
    </citation>
    <scope>NUCLEOTIDE SEQUENCE [LARGE SCALE GENOMIC DNA]</scope>
    <source>
        <strain evidence="7 8">CBS 515.97</strain>
    </source>
</reference>
<dbReference type="InterPro" id="IPR002885">
    <property type="entry name" value="PPR_rpt"/>
</dbReference>
<evidence type="ECO:0000256" key="1">
    <source>
        <dbReference type="ARBA" id="ARBA00006192"/>
    </source>
</evidence>
<keyword evidence="8" id="KW-1185">Reference proteome</keyword>
<keyword evidence="2" id="KW-0677">Repeat</keyword>
<comment type="similarity">
    <text evidence="1">Belongs to the CCM1 family.</text>
</comment>
<sequence>MEDALQLWKEMERDASVQGNDITFNILFDAASKSGNFPLAERIYKEMESRNIPFTRFHHVSLIHFFGLKQDPDGVRAAYKEMVEAGEMVDTTVLNCVISSFFKCREVESAMRVYEHMKGIQTKADGFSSKSHHAENATDVLKRLTKISKTCPEFRPKLQELAPTAPDGRTYRTLFEHFAVKTGDFNTVAMLLEDMRTFDVVVNGGIFLVLFKAFKKHGGYVGTDWTADRLSTVLVALLEDLDDGVKGLYLDTWLMMWALRAFGQCTSKEVVLEVYEEFRSRWRLVEDKAQFMDAYLNNLLAGKDGAVHGERFATRMTTRATRK</sequence>
<gene>
    <name evidence="7" type="ORF">C8035_v008547</name>
</gene>
<protein>
    <submittedName>
        <fullName evidence="7">Pentatricopeptide repeat-containing protein</fullName>
    </submittedName>
</protein>
<dbReference type="InterPro" id="IPR011990">
    <property type="entry name" value="TPR-like_helical_dom_sf"/>
</dbReference>
<dbReference type="Proteomes" id="UP000295083">
    <property type="component" value="Unassembled WGS sequence"/>
</dbReference>
<name>A0A4R8PQE9_9PEZI</name>
<dbReference type="PROSITE" id="PS51375">
    <property type="entry name" value="PPR"/>
    <property type="match status" value="2"/>
</dbReference>
<evidence type="ECO:0000256" key="5">
    <source>
        <dbReference type="PROSITE-ProRule" id="PRU00708"/>
    </source>
</evidence>
<feature type="repeat" description="PPR" evidence="5">
    <location>
        <begin position="20"/>
        <end position="54"/>
    </location>
</feature>
<evidence type="ECO:0000256" key="2">
    <source>
        <dbReference type="ARBA" id="ARBA00022737"/>
    </source>
</evidence>
<evidence type="ECO:0000256" key="4">
    <source>
        <dbReference type="ARBA" id="ARBA00044511"/>
    </source>
</evidence>
<dbReference type="EMBL" id="QAPG01001767">
    <property type="protein sequence ID" value="TDZ27882.1"/>
    <property type="molecule type" value="Genomic_DNA"/>
</dbReference>
<dbReference type="AlphaFoldDB" id="A0A4R8PQE9"/>
<dbReference type="PANTHER" id="PTHR47447:SF24">
    <property type="entry name" value="PENTATRICOPEPTIDE REPEAT-CONTAINING PROTEIN"/>
    <property type="match status" value="1"/>
</dbReference>